<accession>A0ABS3YPY5</accession>
<dbReference type="RefSeq" id="WP_209137704.1">
    <property type="nucleotide sequence ID" value="NZ_JAGHKO010000001.1"/>
</dbReference>
<evidence type="ECO:0000313" key="3">
    <source>
        <dbReference type="EMBL" id="MBO9199647.1"/>
    </source>
</evidence>
<evidence type="ECO:0000313" key="4">
    <source>
        <dbReference type="Proteomes" id="UP000677244"/>
    </source>
</evidence>
<organism evidence="3 4">
    <name type="scientific">Niastella soli</name>
    <dbReference type="NCBI Taxonomy" id="2821487"/>
    <lineage>
        <taxon>Bacteria</taxon>
        <taxon>Pseudomonadati</taxon>
        <taxon>Bacteroidota</taxon>
        <taxon>Chitinophagia</taxon>
        <taxon>Chitinophagales</taxon>
        <taxon>Chitinophagaceae</taxon>
        <taxon>Niastella</taxon>
    </lineage>
</organism>
<gene>
    <name evidence="3" type="ORF">J7I42_05170</name>
</gene>
<dbReference type="EMBL" id="JAGHKO010000001">
    <property type="protein sequence ID" value="MBO9199647.1"/>
    <property type="molecule type" value="Genomic_DNA"/>
</dbReference>
<keyword evidence="1" id="KW-0732">Signal</keyword>
<keyword evidence="4" id="KW-1185">Reference proteome</keyword>
<comment type="caution">
    <text evidence="3">The sequence shown here is derived from an EMBL/GenBank/DDBJ whole genome shotgun (WGS) entry which is preliminary data.</text>
</comment>
<dbReference type="SUPFAM" id="SSF54427">
    <property type="entry name" value="NTF2-like"/>
    <property type="match status" value="1"/>
</dbReference>
<dbReference type="InterPro" id="IPR027843">
    <property type="entry name" value="DUF4440"/>
</dbReference>
<evidence type="ECO:0000256" key="1">
    <source>
        <dbReference type="SAM" id="SignalP"/>
    </source>
</evidence>
<dbReference type="Proteomes" id="UP000677244">
    <property type="component" value="Unassembled WGS sequence"/>
</dbReference>
<feature type="domain" description="DUF4440" evidence="2">
    <location>
        <begin position="27"/>
        <end position="135"/>
    </location>
</feature>
<feature type="chain" id="PRO_5045835510" description="DUF4440 domain-containing protein" evidence="1">
    <location>
        <begin position="20"/>
        <end position="141"/>
    </location>
</feature>
<name>A0ABS3YPY5_9BACT</name>
<proteinExistence type="predicted"/>
<dbReference type="Gene3D" id="3.10.450.50">
    <property type="match status" value="1"/>
</dbReference>
<evidence type="ECO:0000259" key="2">
    <source>
        <dbReference type="Pfam" id="PF14534"/>
    </source>
</evidence>
<protein>
    <recommendedName>
        <fullName evidence="2">DUF4440 domain-containing protein</fullName>
    </recommendedName>
</protein>
<reference evidence="3 4" key="1">
    <citation type="submission" date="2021-03" db="EMBL/GenBank/DDBJ databases">
        <title>Assistant Professor.</title>
        <authorList>
            <person name="Huq M.A."/>
        </authorList>
    </citation>
    <scope>NUCLEOTIDE SEQUENCE [LARGE SCALE GENOMIC DNA]</scope>
    <source>
        <strain evidence="3 4">MAH-29</strain>
    </source>
</reference>
<feature type="signal peptide" evidence="1">
    <location>
        <begin position="1"/>
        <end position="19"/>
    </location>
</feature>
<dbReference type="Pfam" id="PF14534">
    <property type="entry name" value="DUF4440"/>
    <property type="match status" value="1"/>
</dbReference>
<sequence>MRNLLFFFLAFFLTKHALAQDKDEQTIRKILSDQTVAWNKGNIEDFMKGYWNNDSLMFIGKSGVTYGYQNTLMNYKKNYNSADAMGTLSFDLIKVQRLSPEYYFVVGKWHLVRKIGDVGGHYNLLFRKVKGAWVIVADHSS</sequence>
<dbReference type="InterPro" id="IPR032710">
    <property type="entry name" value="NTF2-like_dom_sf"/>
</dbReference>